<feature type="region of interest" description="Disordered" evidence="1">
    <location>
        <begin position="1"/>
        <end position="21"/>
    </location>
</feature>
<evidence type="ECO:0000313" key="3">
    <source>
        <dbReference type="Proteomes" id="UP001500689"/>
    </source>
</evidence>
<evidence type="ECO:0000313" key="2">
    <source>
        <dbReference type="EMBL" id="GAA3536246.1"/>
    </source>
</evidence>
<reference evidence="3" key="1">
    <citation type="journal article" date="2019" name="Int. J. Syst. Evol. Microbiol.">
        <title>The Global Catalogue of Microorganisms (GCM) 10K type strain sequencing project: providing services to taxonomists for standard genome sequencing and annotation.</title>
        <authorList>
            <consortium name="The Broad Institute Genomics Platform"/>
            <consortium name="The Broad Institute Genome Sequencing Center for Infectious Disease"/>
            <person name="Wu L."/>
            <person name="Ma J."/>
        </authorList>
    </citation>
    <scope>NUCLEOTIDE SEQUENCE [LARGE SCALE GENOMIC DNA]</scope>
    <source>
        <strain evidence="3">JCM 16898</strain>
    </source>
</reference>
<name>A0ABP6VLC2_9PSEU</name>
<protein>
    <recommendedName>
        <fullName evidence="4">DUF1841 family protein</fullName>
    </recommendedName>
</protein>
<sequence length="516" mass="56158">MSGMSPVSRARKKSSPPASPSVNGLFKDVLRDFSAVAAEPGPFDVELLASEVIGQWAEADPEDQLGLELIAFAQRKITPGAAALLAALEVLAETDEERTAAADALAVVLGRGIPEPEWASEIGRVTVGECWRTGDVYGDESSLLCVFSRGEATLGLLALLDFTEGGRVRDLVVIEQPHEVLAEMRGQIEEDGELIVLDKIDPADAHRLLTMGITATDAMTEPDVGEDYARFHAVALAWCRSLPEPSAASVVPEWSPAQRTEAVDRFLAEANLGDAESGREIARRLVAHGCRTEPADPLRVGPEKLARFLESLLDGETELEDEDAVAPVVLAWAAWGARRAGLSEVAASALVEDVTEYLAEYLSDEEEDEDLSAYLDGTEAGDDVLAVVERRRFAVPETDTVIGDEELTDLDPGDPEQRRLLVIGMHPEYHESLAADEFDGTDGLRLALETSVVDQLWDNEPAEVWQAAERLTEQGLTRESVLERLVSVLESQLTETEEDDRLDYDLDGYCEALRQV</sequence>
<dbReference type="Proteomes" id="UP001500689">
    <property type="component" value="Unassembled WGS sequence"/>
</dbReference>
<evidence type="ECO:0000256" key="1">
    <source>
        <dbReference type="SAM" id="MobiDB-lite"/>
    </source>
</evidence>
<comment type="caution">
    <text evidence="2">The sequence shown here is derived from an EMBL/GenBank/DDBJ whole genome shotgun (WGS) entry which is preliminary data.</text>
</comment>
<dbReference type="EMBL" id="BAAAZN010000003">
    <property type="protein sequence ID" value="GAA3536246.1"/>
    <property type="molecule type" value="Genomic_DNA"/>
</dbReference>
<gene>
    <name evidence="2" type="ORF">GCM10022222_19910</name>
</gene>
<accession>A0ABP6VLC2</accession>
<keyword evidence="3" id="KW-1185">Reference proteome</keyword>
<evidence type="ECO:0008006" key="4">
    <source>
        <dbReference type="Google" id="ProtNLM"/>
    </source>
</evidence>
<organism evidence="2 3">
    <name type="scientific">Amycolatopsis ultiminotia</name>
    <dbReference type="NCBI Taxonomy" id="543629"/>
    <lineage>
        <taxon>Bacteria</taxon>
        <taxon>Bacillati</taxon>
        <taxon>Actinomycetota</taxon>
        <taxon>Actinomycetes</taxon>
        <taxon>Pseudonocardiales</taxon>
        <taxon>Pseudonocardiaceae</taxon>
        <taxon>Amycolatopsis</taxon>
    </lineage>
</organism>
<proteinExistence type="predicted"/>